<proteinExistence type="predicted"/>
<accession>A0A0F4JCT0</accession>
<dbReference type="InterPro" id="IPR007278">
    <property type="entry name" value="DUF397"/>
</dbReference>
<organism evidence="2 3">
    <name type="scientific">Streptomyces katrae</name>
    <dbReference type="NCBI Taxonomy" id="68223"/>
    <lineage>
        <taxon>Bacteria</taxon>
        <taxon>Bacillati</taxon>
        <taxon>Actinomycetota</taxon>
        <taxon>Actinomycetes</taxon>
        <taxon>Kitasatosporales</taxon>
        <taxon>Streptomycetaceae</taxon>
        <taxon>Streptomyces</taxon>
    </lineage>
</organism>
<protein>
    <recommendedName>
        <fullName evidence="1">DUF397 domain-containing protein</fullName>
    </recommendedName>
</protein>
<gene>
    <name evidence="2" type="ORF">VR44_17720</name>
</gene>
<comment type="caution">
    <text evidence="2">The sequence shown here is derived from an EMBL/GenBank/DDBJ whole genome shotgun (WGS) entry which is preliminary data.</text>
</comment>
<feature type="domain" description="DUF397" evidence="1">
    <location>
        <begin position="10"/>
        <end position="62"/>
    </location>
</feature>
<dbReference type="Proteomes" id="UP000033551">
    <property type="component" value="Unassembled WGS sequence"/>
</dbReference>
<name>A0A0F4JCT0_9ACTN</name>
<dbReference type="PATRIC" id="fig|68223.7.peg.8041"/>
<dbReference type="EMBL" id="JZWV01000479">
    <property type="protein sequence ID" value="KJY31619.1"/>
    <property type="molecule type" value="Genomic_DNA"/>
</dbReference>
<dbReference type="AlphaFoldDB" id="A0A0F4JCT0"/>
<evidence type="ECO:0000313" key="2">
    <source>
        <dbReference type="EMBL" id="KJY31619.1"/>
    </source>
</evidence>
<sequence>MTADSILNVRWRKASASDPFDNCVEVARLEDGEVGVRNSRFPSGPALVFTRDEMVAFIDGVKKGEFDGMTV</sequence>
<dbReference type="RefSeq" id="WP_045948487.1">
    <property type="nucleotide sequence ID" value="NZ_JZWV01000479.1"/>
</dbReference>
<keyword evidence="3" id="KW-1185">Reference proteome</keyword>
<evidence type="ECO:0000259" key="1">
    <source>
        <dbReference type="Pfam" id="PF04149"/>
    </source>
</evidence>
<reference evidence="2 3" key="1">
    <citation type="submission" date="2015-02" db="EMBL/GenBank/DDBJ databases">
        <authorList>
            <person name="Ju K.-S."/>
            <person name="Doroghazi J.R."/>
            <person name="Metcalf W."/>
        </authorList>
    </citation>
    <scope>NUCLEOTIDE SEQUENCE [LARGE SCALE GENOMIC DNA]</scope>
    <source>
        <strain evidence="2 3">NRRL ISP-5550</strain>
    </source>
</reference>
<dbReference type="Pfam" id="PF04149">
    <property type="entry name" value="DUF397"/>
    <property type="match status" value="1"/>
</dbReference>
<evidence type="ECO:0000313" key="3">
    <source>
        <dbReference type="Proteomes" id="UP000033551"/>
    </source>
</evidence>